<dbReference type="InParanoid" id="A0A0E0SI16"/>
<reference key="3">
    <citation type="submission" date="2014-02" db="EMBL/GenBank/DDBJ databases">
        <title>A revised Fusarium graminearum genomic reference sequence using whole shotgun re-sequencing.</title>
        <authorList>
            <person name="King R."/>
            <person name="Urban M."/>
            <person name="Hassani-Pak K."/>
            <person name="Hammond-Kosack K."/>
        </authorList>
    </citation>
    <scope>NUCLEOTIDE SEQUENCE</scope>
    <source>
        <strain>PH-1</strain>
    </source>
</reference>
<reference evidence="3" key="5">
    <citation type="submission" date="2017-01" db="UniProtKB">
        <authorList>
            <consortium name="EnsemblFungi"/>
        </authorList>
    </citation>
    <scope>IDENTIFICATION</scope>
    <source>
        <strain evidence="3">PH-1 / ATCC MYA-4620 / FGSC 9075 / NRRL 31084</strain>
    </source>
</reference>
<feature type="compositionally biased region" description="Basic residues" evidence="1">
    <location>
        <begin position="168"/>
        <end position="182"/>
    </location>
</feature>
<dbReference type="eggNOG" id="ENOG502SD0J">
    <property type="taxonomic scope" value="Eukaryota"/>
</dbReference>
<dbReference type="AlphaFoldDB" id="A0A0E0SI16"/>
<feature type="region of interest" description="Disordered" evidence="1">
    <location>
        <begin position="502"/>
        <end position="582"/>
    </location>
</feature>
<feature type="region of interest" description="Disordered" evidence="1">
    <location>
        <begin position="375"/>
        <end position="418"/>
    </location>
</feature>
<protein>
    <submittedName>
        <fullName evidence="2">Chromosome 3, complete genome</fullName>
    </submittedName>
</protein>
<feature type="compositionally biased region" description="Polar residues" evidence="1">
    <location>
        <begin position="248"/>
        <end position="260"/>
    </location>
</feature>
<reference evidence="3 4" key="1">
    <citation type="journal article" date="2007" name="Science">
        <title>The Fusarium graminearum genome reveals a link between localized polymorphism and pathogen specialization.</title>
        <authorList>
            <person name="Cuomo C.A."/>
            <person name="Gueldener U."/>
            <person name="Xu J.-R."/>
            <person name="Trail F."/>
            <person name="Turgeon B.G."/>
            <person name="Di Pietro A."/>
            <person name="Walton J.D."/>
            <person name="Ma L.-J."/>
            <person name="Baker S.E."/>
            <person name="Rep M."/>
            <person name="Adam G."/>
            <person name="Antoniw J."/>
            <person name="Baldwin T."/>
            <person name="Calvo S.E."/>
            <person name="Chang Y.-L."/>
            <person name="DeCaprio D."/>
            <person name="Gale L.R."/>
            <person name="Gnerre S."/>
            <person name="Goswami R.S."/>
            <person name="Hammond-Kosack K."/>
            <person name="Harris L.J."/>
            <person name="Hilburn K."/>
            <person name="Kennell J.C."/>
            <person name="Kroken S."/>
            <person name="Magnuson J.K."/>
            <person name="Mannhaupt G."/>
            <person name="Mauceli E.W."/>
            <person name="Mewes H.-W."/>
            <person name="Mitterbauer R."/>
            <person name="Muehlbauer G."/>
            <person name="Muensterkoetter M."/>
            <person name="Nelson D."/>
            <person name="O'Donnell K."/>
            <person name="Ouellet T."/>
            <person name="Qi W."/>
            <person name="Quesneville H."/>
            <person name="Roncero M.I.G."/>
            <person name="Seong K.-Y."/>
            <person name="Tetko I.V."/>
            <person name="Urban M."/>
            <person name="Waalwijk C."/>
            <person name="Ward T.J."/>
            <person name="Yao J."/>
            <person name="Birren B.W."/>
            <person name="Kistler H.C."/>
        </authorList>
    </citation>
    <scope>NUCLEOTIDE SEQUENCE [LARGE SCALE GENOMIC DNA]</scope>
    <source>
        <strain evidence="4">ATCC MYA-4620 / CBS 123657 / FGSC 9075 / NRRL 31084 / PH-1</strain>
        <strain evidence="3">PH-1 / ATCC MYA-4620 / FGSC 9075 / NRRL 31084</strain>
    </source>
</reference>
<gene>
    <name evidence="3" type="primary">FG06393.1</name>
    <name evidence="2" type="ORF">FGRAMPH1_01T20197</name>
</gene>
<evidence type="ECO:0000256" key="1">
    <source>
        <dbReference type="SAM" id="MobiDB-lite"/>
    </source>
</evidence>
<sequence>MPNATNLSRAATVSAASSSQRQLLQRRGSFNVDRSESKSFSNHSFDNKRVSRDDLALVLKSSRKGNVTAFHIPIHGRLPSPDLSPRTSSLSTTTLVRTSTPDSVGDTGEVGVIAVGMAIGSPSHMGNSVPAPWNPQNRAMNAAVDTPESIQEPEPKPVSEPVEENDHKHRKWGIFRSKSKRGMRPEKPQRSLTDSNASTTSLTSSGLPSSTFGEPSSRRPPKHKPIVIRSNTEPAISQPAQVIEESPLPTQTPSQATFSPSKLGKEKIAPEVKGTKEAKSKEPGSGGMGRKMSLRAFRGDSSKKRAPRVVVPPSSPPPMPAIPRSLLDVQIPDVKMDRYSVMFNSVLQPQQGSASSLLARRQANLDNLKMVKDAITENRDIRRPRRATSPQPSPNFVPTGDQMKPLPSPRFRANTSPAPYDSASFVQTPEILTHEAKAKVVTLSRTETQHDKFASQAAHYQPVLVSKFNRRPSGAATERISLVPKIHPSPPRAVISPEAFSRQNSPYTLGSGAVPVSPEHTDDEKDGHVAKGRNASPSQASWQMASPPASVTSSTAEASKRFSPSSSLSSPKKKSSETDAQEALRNAVEISIARQISVSQQQRKMLHPLKSNPSVRHRRNGSPATSGPGYIPIEEGERLAETRSSTPVLVNPRELTHSPDAYQTHRKSEMVILEES</sequence>
<feature type="compositionally biased region" description="Polar residues" evidence="1">
    <location>
        <begin position="229"/>
        <end position="240"/>
    </location>
</feature>
<proteinExistence type="predicted"/>
<name>A0A0E0SI16_GIBZE</name>
<reference evidence="3 4" key="2">
    <citation type="journal article" date="2010" name="Nature">
        <title>Comparative genomics reveals mobile pathogenicity chromosomes in Fusarium.</title>
        <authorList>
            <person name="Ma L.J."/>
            <person name="van der Does H.C."/>
            <person name="Borkovich K.A."/>
            <person name="Coleman J.J."/>
            <person name="Daboussi M.J."/>
            <person name="Di Pietro A."/>
            <person name="Dufresne M."/>
            <person name="Freitag M."/>
            <person name="Grabherr M."/>
            <person name="Henrissat B."/>
            <person name="Houterman P.M."/>
            <person name="Kang S."/>
            <person name="Shim W.B."/>
            <person name="Woloshuk C."/>
            <person name="Xie X."/>
            <person name="Xu J.R."/>
            <person name="Antoniw J."/>
            <person name="Baker S.E."/>
            <person name="Bluhm B.H."/>
            <person name="Breakspear A."/>
            <person name="Brown D.W."/>
            <person name="Butchko R.A."/>
            <person name="Chapman S."/>
            <person name="Coulson R."/>
            <person name="Coutinho P.M."/>
            <person name="Danchin E.G."/>
            <person name="Diener A."/>
            <person name="Gale L.R."/>
            <person name="Gardiner D.M."/>
            <person name="Goff S."/>
            <person name="Hammond-Kosack K.E."/>
            <person name="Hilburn K."/>
            <person name="Hua-Van A."/>
            <person name="Jonkers W."/>
            <person name="Kazan K."/>
            <person name="Kodira C.D."/>
            <person name="Koehrsen M."/>
            <person name="Kumar L."/>
            <person name="Lee Y.H."/>
            <person name="Li L."/>
            <person name="Manners J.M."/>
            <person name="Miranda-Saavedra D."/>
            <person name="Mukherjee M."/>
            <person name="Park G."/>
            <person name="Park J."/>
            <person name="Park S.Y."/>
            <person name="Proctor R.H."/>
            <person name="Regev A."/>
            <person name="Ruiz-Roldan M.C."/>
            <person name="Sain D."/>
            <person name="Sakthikumar S."/>
            <person name="Sykes S."/>
            <person name="Schwartz D.C."/>
            <person name="Turgeon B.G."/>
            <person name="Wapinski I."/>
            <person name="Yoder O."/>
            <person name="Young S."/>
            <person name="Zeng Q."/>
            <person name="Zhou S."/>
            <person name="Galagan J."/>
            <person name="Cuomo C.A."/>
            <person name="Kistler H.C."/>
            <person name="Rep M."/>
        </authorList>
    </citation>
    <scope>GENOME REANNOTATION</scope>
    <source>
        <strain evidence="4">ATCC MYA-4620 / CBS 123657 / FGSC 9075 / NRRL 31084 / PH-1</strain>
        <strain evidence="3">PH-1 / ATCC MYA-4620 / FGSC 9075 / NRRL 31084</strain>
    </source>
</reference>
<feature type="region of interest" description="Disordered" evidence="1">
    <location>
        <begin position="1"/>
        <end position="46"/>
    </location>
</feature>
<dbReference type="EMBL" id="HG970334">
    <property type="protein sequence ID" value="CEF86079.1"/>
    <property type="molecule type" value="Genomic_DNA"/>
</dbReference>
<keyword evidence="4" id="KW-1185">Reference proteome</keyword>
<feature type="region of interest" description="Disordered" evidence="1">
    <location>
        <begin position="144"/>
        <end position="324"/>
    </location>
</feature>
<evidence type="ECO:0000313" key="4">
    <source>
        <dbReference type="Proteomes" id="UP000070720"/>
    </source>
</evidence>
<feature type="region of interest" description="Disordered" evidence="1">
    <location>
        <begin position="73"/>
        <end position="103"/>
    </location>
</feature>
<evidence type="ECO:0000313" key="2">
    <source>
        <dbReference type="EMBL" id="CEF86079.1"/>
    </source>
</evidence>
<reference evidence="2 4" key="4">
    <citation type="journal article" date="2015" name="BMC Genomics">
        <title>The completed genome sequence of the pathogenic ascomycete fungus Fusarium graminearum.</title>
        <authorList>
            <person name="King R."/>
            <person name="Urban M."/>
            <person name="Hammond-Kosack M.C."/>
            <person name="Hassani-Pak K."/>
            <person name="Hammond-Kosack K.E."/>
        </authorList>
    </citation>
    <scope>NUCLEOTIDE SEQUENCE [LARGE SCALE GENOMIC DNA]</scope>
    <source>
        <strain evidence="4">ATCC MYA-4620 / CBS 123657 / FGSC 9075 / NRRL 31084 / PH-1</strain>
        <strain evidence="2">PH-1</strain>
    </source>
</reference>
<accession>A0A0E0SI16</accession>
<organism evidence="3">
    <name type="scientific">Gibberella zeae (strain ATCC MYA-4620 / CBS 123657 / FGSC 9075 / NRRL 31084 / PH-1)</name>
    <name type="common">Wheat head blight fungus</name>
    <name type="synonym">Fusarium graminearum</name>
    <dbReference type="NCBI Taxonomy" id="229533"/>
    <lineage>
        <taxon>Eukaryota</taxon>
        <taxon>Fungi</taxon>
        <taxon>Dikarya</taxon>
        <taxon>Ascomycota</taxon>
        <taxon>Pezizomycotina</taxon>
        <taxon>Sordariomycetes</taxon>
        <taxon>Hypocreomycetidae</taxon>
        <taxon>Hypocreales</taxon>
        <taxon>Nectriaceae</taxon>
        <taxon>Fusarium</taxon>
    </lineage>
</organism>
<feature type="compositionally biased region" description="Low complexity" evidence="1">
    <location>
        <begin position="77"/>
        <end position="103"/>
    </location>
</feature>
<dbReference type="EnsemblFungi" id="CEF86079">
    <property type="protein sequence ID" value="CEF86079"/>
    <property type="gene ID" value="FGRRES_16643"/>
</dbReference>
<dbReference type="Proteomes" id="UP000070720">
    <property type="component" value="Chromosome 3"/>
</dbReference>
<feature type="compositionally biased region" description="Polar residues" evidence="1">
    <location>
        <begin position="535"/>
        <end position="544"/>
    </location>
</feature>
<evidence type="ECO:0000313" key="3">
    <source>
        <dbReference type="EnsemblFungi" id="CEF86079"/>
    </source>
</evidence>
<feature type="region of interest" description="Disordered" evidence="1">
    <location>
        <begin position="598"/>
        <end position="663"/>
    </location>
</feature>
<feature type="compositionally biased region" description="Basic and acidic residues" evidence="1">
    <location>
        <begin position="263"/>
        <end position="282"/>
    </location>
</feature>
<dbReference type="VEuPathDB" id="FungiDB:FGRAMPH1_01G20197"/>
<feature type="compositionally biased region" description="Basic and acidic residues" evidence="1">
    <location>
        <begin position="519"/>
        <end position="529"/>
    </location>
</feature>
<feature type="compositionally biased region" description="Low complexity" evidence="1">
    <location>
        <begin position="545"/>
        <end position="570"/>
    </location>
</feature>
<feature type="compositionally biased region" description="Low complexity" evidence="1">
    <location>
        <begin position="8"/>
        <end position="27"/>
    </location>
</feature>
<feature type="compositionally biased region" description="Low complexity" evidence="1">
    <location>
        <begin position="191"/>
        <end position="211"/>
    </location>
</feature>